<dbReference type="EMBL" id="CP134849">
    <property type="protein sequence ID" value="WNL20185.1"/>
    <property type="molecule type" value="Genomic_DNA"/>
</dbReference>
<dbReference type="Gene3D" id="3.40.50.2000">
    <property type="entry name" value="Glycogen Phosphorylase B"/>
    <property type="match status" value="1"/>
</dbReference>
<gene>
    <name evidence="1" type="ORF">RJG51_07800</name>
    <name evidence="2" type="ORF">RJG53_05480</name>
    <name evidence="3" type="ORF">RJG56_05330</name>
    <name evidence="4" type="ORF">RJG57_10540</name>
</gene>
<evidence type="ECO:0000313" key="2">
    <source>
        <dbReference type="EMBL" id="WNL20185.1"/>
    </source>
</evidence>
<evidence type="ECO:0000313" key="3">
    <source>
        <dbReference type="EMBL" id="WNL22327.1"/>
    </source>
</evidence>
<accession>A0AA96D5U5</accession>
<dbReference type="AlphaFoldDB" id="A0AA96D5U5"/>
<evidence type="ECO:0000313" key="1">
    <source>
        <dbReference type="EMBL" id="WNL13934.1"/>
    </source>
</evidence>
<organism evidence="3">
    <name type="scientific">Arcobacter sp. AZ-2023</name>
    <dbReference type="NCBI Taxonomy" id="3074453"/>
    <lineage>
        <taxon>Bacteria</taxon>
        <taxon>Pseudomonadati</taxon>
        <taxon>Campylobacterota</taxon>
        <taxon>Epsilonproteobacteria</taxon>
        <taxon>Campylobacterales</taxon>
        <taxon>Arcobacteraceae</taxon>
        <taxon>Arcobacter</taxon>
    </lineage>
</organism>
<dbReference type="EMBL" id="CP134852">
    <property type="protein sequence ID" value="WNL25472.1"/>
    <property type="molecule type" value="Genomic_DNA"/>
</dbReference>
<name>A0AA96D5U5_9BACT</name>
<proteinExistence type="predicted"/>
<reference evidence="1" key="2">
    <citation type="submission" date="2023-09" db="EMBL/GenBank/DDBJ databases">
        <title>Characterization of Arcobacter Isolates from Retail Chicken Sold in Supermarkets in Tbilisi, Georgia.</title>
        <authorList>
            <person name="Matthias R."/>
            <person name="Zautner A.E."/>
        </authorList>
    </citation>
    <scope>NUCLEOTIDE SEQUENCE</scope>
    <source>
        <strain evidence="1">LEO 108</strain>
    </source>
</reference>
<dbReference type="EMBL" id="CP134845">
    <property type="protein sequence ID" value="WNL13934.1"/>
    <property type="molecule type" value="Genomic_DNA"/>
</dbReference>
<evidence type="ECO:0000313" key="4">
    <source>
        <dbReference type="EMBL" id="WNL25472.1"/>
    </source>
</evidence>
<sequence>MKRKIVIIHPEGNIFNNPNLYEIILFLSIHFDLHILLPELEINRKYKKNNFTYKIIEYSDIYNNENLILEENLLLDFIKRYSLGQYDFVIGIDRIGIFLAYAINCFYDTKYGFISYELFFENETSKEFKSIEKLACIDIEFAIVQDKQRGLNLQQENNIPFEKMLYIPVAGSTKYKYKKSYFVYDILNIDYKKKMLIYTGSIASWSCFKEIFEKAVIPENWVLVIHDRYGSSFEKLNKIVKKLPDNVYFLDIELCSNRDMYKILHSADLGLALYCPNYISPYTGKNILDIGLSSGKISTYLQNGLPIVTTYNEILSSYMQKYSIGYMLHSITELESILLKHKSKEMYHKDSLIFFESVLSLKNYEKSFLFKIKQALKPNTEIKQDSFEKKRNLFKIFFIKQKKLDFSKKFNKLFETINNLKQTKCNYIIYGNGTISKTIQALIPDKIVGYVDIADKNNHPKNLKNMKYDKIIISVLGREEVIIKYLVEELGINRNKIVTLELGNE</sequence>
<protein>
    <submittedName>
        <fullName evidence="3">Uncharacterized protein</fullName>
    </submittedName>
</protein>
<reference evidence="3" key="1">
    <citation type="submission" date="2023-09" db="EMBL/GenBank/DDBJ databases">
        <title>Arcobacter tbilisiensis sp. nov. isolated from chicken meat in Tbilisi, Georgia.</title>
        <authorList>
            <person name="Matthias R."/>
            <person name="Zautner A.E."/>
        </authorList>
    </citation>
    <scope>NUCLEOTIDE SEQUENCE</scope>
    <source>
        <strain evidence="4">LEO 70</strain>
        <strain evidence="3">LEO 79</strain>
        <strain evidence="2">LEO 99</strain>
    </source>
</reference>
<dbReference type="EMBL" id="CP134850">
    <property type="protein sequence ID" value="WNL22327.1"/>
    <property type="molecule type" value="Genomic_DNA"/>
</dbReference>